<dbReference type="InterPro" id="IPR012338">
    <property type="entry name" value="Beta-lactam/transpept-like"/>
</dbReference>
<evidence type="ECO:0000313" key="4">
    <source>
        <dbReference type="Proteomes" id="UP000316181"/>
    </source>
</evidence>
<dbReference type="Gene3D" id="3.40.710.10">
    <property type="entry name" value="DD-peptidase/beta-lactamase superfamily"/>
    <property type="match status" value="2"/>
</dbReference>
<dbReference type="EMBL" id="VFNV01000001">
    <property type="protein sequence ID" value="TQK76370.1"/>
    <property type="molecule type" value="Genomic_DNA"/>
</dbReference>
<proteinExistence type="inferred from homology"/>
<accession>A0A542SP22</accession>
<keyword evidence="3" id="KW-0645">Protease</keyword>
<keyword evidence="4" id="KW-1185">Reference proteome</keyword>
<organism evidence="3 4">
    <name type="scientific">Rarobacter incanus</name>
    <dbReference type="NCBI Taxonomy" id="153494"/>
    <lineage>
        <taxon>Bacteria</taxon>
        <taxon>Bacillati</taxon>
        <taxon>Actinomycetota</taxon>
        <taxon>Actinomycetes</taxon>
        <taxon>Micrococcales</taxon>
        <taxon>Rarobacteraceae</taxon>
        <taxon>Rarobacter</taxon>
    </lineage>
</organism>
<dbReference type="RefSeq" id="WP_142111660.1">
    <property type="nucleotide sequence ID" value="NZ_BAAATB010000002.1"/>
</dbReference>
<gene>
    <name evidence="3" type="ORF">FB389_1040</name>
</gene>
<dbReference type="NCBIfam" id="TIGR00666">
    <property type="entry name" value="PBP4"/>
    <property type="match status" value="1"/>
</dbReference>
<dbReference type="GO" id="GO:0000270">
    <property type="term" value="P:peptidoglycan metabolic process"/>
    <property type="evidence" value="ECO:0007669"/>
    <property type="project" value="TreeGrafter"/>
</dbReference>
<keyword evidence="2" id="KW-0378">Hydrolase</keyword>
<dbReference type="PANTHER" id="PTHR30023:SF0">
    <property type="entry name" value="PENICILLIN-SENSITIVE CARBOXYPEPTIDASE A"/>
    <property type="match status" value="1"/>
</dbReference>
<evidence type="ECO:0000256" key="2">
    <source>
        <dbReference type="ARBA" id="ARBA00022801"/>
    </source>
</evidence>
<dbReference type="OrthoDB" id="56883at2"/>
<dbReference type="PRINTS" id="PR00922">
    <property type="entry name" value="DADACBPTASE3"/>
</dbReference>
<name>A0A542SP22_9MICO</name>
<dbReference type="AlphaFoldDB" id="A0A542SP22"/>
<keyword evidence="3" id="KW-0121">Carboxypeptidase</keyword>
<sequence>MASRKRKRRLGATVFVLVVVLSGTYLWADATGLVPGYLTTDPPPAAAAAFPDPPGAVAATDLAAAPTGATSSTPKTTADIAGGIAKLADDKDAMGKSFAAVVTDAVTGDVIAAKNIDKPMTPASTQKILTAVAAFDSLDPTSTLTTKVVQASATQVVIVGGGDMMLSAKKGKPTEINGRAGLGDLATQVAQKLATAGDTEVTVGYDSSLFDSNTHGVWSQSPAEGYAAPVVPLAVDTGRMKEGEYAPRYNDPDLEAAKVFAKRLAEKGITVTGGPTRVTAGADATELGSVHSAPIEQIVSYFLDHSDNTITEVVGRLVAIQRGLPASFDGATKAVLATLGEQGIDVSKAHLTDCSGLADGSKVTARTLLAAVTALATPGDGTYHDAAAGLPISGWTGTLADRMTSEQARGNVRAKTGTLPKVVALAGTVQTKTQRPLNFVLIADKSPSTWASRKRIDDFVSGLTG</sequence>
<dbReference type="GO" id="GO:0004185">
    <property type="term" value="F:serine-type carboxypeptidase activity"/>
    <property type="evidence" value="ECO:0007669"/>
    <property type="project" value="InterPro"/>
</dbReference>
<dbReference type="SUPFAM" id="SSF56601">
    <property type="entry name" value="beta-lactamase/transpeptidase-like"/>
    <property type="match status" value="1"/>
</dbReference>
<evidence type="ECO:0000313" key="3">
    <source>
        <dbReference type="EMBL" id="TQK76370.1"/>
    </source>
</evidence>
<comment type="similarity">
    <text evidence="1">Belongs to the peptidase S13 family.</text>
</comment>
<dbReference type="InterPro" id="IPR000667">
    <property type="entry name" value="Peptidase_S13"/>
</dbReference>
<dbReference type="Proteomes" id="UP000316181">
    <property type="component" value="Unassembled WGS sequence"/>
</dbReference>
<dbReference type="GO" id="GO:0006508">
    <property type="term" value="P:proteolysis"/>
    <property type="evidence" value="ECO:0007669"/>
    <property type="project" value="InterPro"/>
</dbReference>
<protein>
    <submittedName>
        <fullName evidence="3">D-alanyl-D-alanine carboxypeptidase/D-alanyl-D-alanine-endopeptidase (Penicillin-binding protein 4)</fullName>
    </submittedName>
</protein>
<evidence type="ECO:0000256" key="1">
    <source>
        <dbReference type="ARBA" id="ARBA00006096"/>
    </source>
</evidence>
<dbReference type="PANTHER" id="PTHR30023">
    <property type="entry name" value="D-ALANYL-D-ALANINE CARBOXYPEPTIDASE"/>
    <property type="match status" value="1"/>
</dbReference>
<dbReference type="Pfam" id="PF02113">
    <property type="entry name" value="Peptidase_S13"/>
    <property type="match status" value="2"/>
</dbReference>
<reference evidence="3 4" key="1">
    <citation type="submission" date="2019-06" db="EMBL/GenBank/DDBJ databases">
        <title>Sequencing the genomes of 1000 actinobacteria strains.</title>
        <authorList>
            <person name="Klenk H.-P."/>
        </authorList>
    </citation>
    <scope>NUCLEOTIDE SEQUENCE [LARGE SCALE GENOMIC DNA]</scope>
    <source>
        <strain evidence="3 4">DSM 10596</strain>
    </source>
</reference>
<comment type="caution">
    <text evidence="3">The sequence shown here is derived from an EMBL/GenBank/DDBJ whole genome shotgun (WGS) entry which is preliminary data.</text>
</comment>